<gene>
    <name evidence="1" type="ORF">ACCAA_120017</name>
</gene>
<evidence type="ECO:0000313" key="2">
    <source>
        <dbReference type="Proteomes" id="UP000199169"/>
    </source>
</evidence>
<dbReference type="InterPro" id="IPR038078">
    <property type="entry name" value="PhoU-like_sf"/>
</dbReference>
<proteinExistence type="predicted"/>
<dbReference type="Proteomes" id="UP000199169">
    <property type="component" value="Unassembled WGS sequence"/>
</dbReference>
<protein>
    <submittedName>
        <fullName evidence="1">Uncharacterized protein</fullName>
    </submittedName>
</protein>
<accession>A0A1A8XFF8</accession>
<evidence type="ECO:0000313" key="1">
    <source>
        <dbReference type="EMBL" id="SBT03924.1"/>
    </source>
</evidence>
<reference evidence="1 2" key="1">
    <citation type="submission" date="2016-06" db="EMBL/GenBank/DDBJ databases">
        <authorList>
            <person name="Kjaerup R.B."/>
            <person name="Dalgaard T.S."/>
            <person name="Juul-Madsen H.R."/>
        </authorList>
    </citation>
    <scope>NUCLEOTIDE SEQUENCE [LARGE SCALE GENOMIC DNA]</scope>
    <source>
        <strain evidence="1">3</strain>
    </source>
</reference>
<sequence>METQMHAAHRPALSRSIEDDLESYLDAIAGATMIFRSAVDAYLQNGADRACWQQAKLITEQLATLDDMQQKIETGVPARSALGELVADMVDPLTGVCRLLKDMKRQVTGFAIESGFSGPGRRVPAHLVAEVQELTDEVCATVDALVDSYRQRMPWSEQPSTGDQEQSVSWHEGRADRLSMQLLKTILADDAMNVEIKLPLAQFIEEIDRVADQAEGIDKELRFSRTRGLSPVGRKDTH</sequence>
<dbReference type="STRING" id="1860102.ACCAA_120017"/>
<dbReference type="Gene3D" id="1.20.58.220">
    <property type="entry name" value="Phosphate transport system protein phou homolog 2, domain 2"/>
    <property type="match status" value="1"/>
</dbReference>
<dbReference type="RefSeq" id="WP_186405727.1">
    <property type="nucleotide sequence ID" value="NZ_FLQX01000024.1"/>
</dbReference>
<dbReference type="AlphaFoldDB" id="A0A1A8XFF8"/>
<dbReference type="EMBL" id="FLQX01000024">
    <property type="protein sequence ID" value="SBT03924.1"/>
    <property type="molecule type" value="Genomic_DNA"/>
</dbReference>
<name>A0A1A8XFF8_9PROT</name>
<organism evidence="1 2">
    <name type="scientific">Candidatus Accumulibacter aalborgensis</name>
    <dbReference type="NCBI Taxonomy" id="1860102"/>
    <lineage>
        <taxon>Bacteria</taxon>
        <taxon>Pseudomonadati</taxon>
        <taxon>Pseudomonadota</taxon>
        <taxon>Betaproteobacteria</taxon>
        <taxon>Candidatus Accumulibacter</taxon>
    </lineage>
</organism>
<keyword evidence="2" id="KW-1185">Reference proteome</keyword>